<reference evidence="3 4" key="1">
    <citation type="submission" date="2020-03" db="EMBL/GenBank/DDBJ databases">
        <title>Genomic Encyclopedia of Type Strains, Phase IV (KMG-IV): sequencing the most valuable type-strain genomes for metagenomic binning, comparative biology and taxonomic classification.</title>
        <authorList>
            <person name="Goeker M."/>
        </authorList>
    </citation>
    <scope>NUCLEOTIDE SEQUENCE [LARGE SCALE GENOMIC DNA]</scope>
    <source>
        <strain evidence="3 4">DSM 103870</strain>
    </source>
</reference>
<dbReference type="InterPro" id="IPR007372">
    <property type="entry name" value="Lipid/polyisoprenoid-bd_YceI"/>
</dbReference>
<feature type="chain" id="PRO_5045302901" evidence="1">
    <location>
        <begin position="21"/>
        <end position="207"/>
    </location>
</feature>
<keyword evidence="1" id="KW-0732">Signal</keyword>
<name>A0ABX0UVF9_9HYPH</name>
<dbReference type="PANTHER" id="PTHR34406">
    <property type="entry name" value="PROTEIN YCEI"/>
    <property type="match status" value="1"/>
</dbReference>
<dbReference type="InterPro" id="IPR036761">
    <property type="entry name" value="TTHA0802/YceI-like_sf"/>
</dbReference>
<dbReference type="Proteomes" id="UP001429580">
    <property type="component" value="Unassembled WGS sequence"/>
</dbReference>
<feature type="domain" description="Lipid/polyisoprenoid-binding YceI-like" evidence="2">
    <location>
        <begin position="31"/>
        <end position="199"/>
    </location>
</feature>
<evidence type="ECO:0000259" key="2">
    <source>
        <dbReference type="SMART" id="SM00867"/>
    </source>
</evidence>
<dbReference type="EMBL" id="JAASQI010000002">
    <property type="protein sequence ID" value="NIJ56941.1"/>
    <property type="molecule type" value="Genomic_DNA"/>
</dbReference>
<dbReference type="RefSeq" id="WP_166949002.1">
    <property type="nucleotide sequence ID" value="NZ_JAASQI010000002.1"/>
</dbReference>
<dbReference type="Gene3D" id="2.40.128.110">
    <property type="entry name" value="Lipid/polyisoprenoid-binding, YceI-like"/>
    <property type="match status" value="1"/>
</dbReference>
<dbReference type="SUPFAM" id="SSF101874">
    <property type="entry name" value="YceI-like"/>
    <property type="match status" value="1"/>
</dbReference>
<evidence type="ECO:0000313" key="4">
    <source>
        <dbReference type="Proteomes" id="UP001429580"/>
    </source>
</evidence>
<dbReference type="PANTHER" id="PTHR34406:SF1">
    <property type="entry name" value="PROTEIN YCEI"/>
    <property type="match status" value="1"/>
</dbReference>
<sequence>MLRIAAFCAALILPATAALAAGPDAGAPAGVYRNDPSHTSLTWSLNHLGLSNYTARFVKVDTRLEWDPKKPEASVLTVDIDPLSVRTDYPWPEKENFDAKVGGDADFLAGKPIRFVSRTIRVTGDKTGTVEGELTFRGETRPATLDVTFNGSMAAHPVSKLATLGFSATGTIRRSEWGLNFLVPQIGDDVKLVIETELVPDTAAQAK</sequence>
<organism evidence="3 4">
    <name type="scientific">Pseudochelatococcus lubricantis</name>
    <dbReference type="NCBI Taxonomy" id="1538102"/>
    <lineage>
        <taxon>Bacteria</taxon>
        <taxon>Pseudomonadati</taxon>
        <taxon>Pseudomonadota</taxon>
        <taxon>Alphaproteobacteria</taxon>
        <taxon>Hyphomicrobiales</taxon>
        <taxon>Chelatococcaceae</taxon>
        <taxon>Pseudochelatococcus</taxon>
    </lineage>
</organism>
<protein>
    <submittedName>
        <fullName evidence="3">Polyisoprenoid-binding protein YceI</fullName>
    </submittedName>
</protein>
<proteinExistence type="predicted"/>
<dbReference type="SMART" id="SM00867">
    <property type="entry name" value="YceI"/>
    <property type="match status" value="1"/>
</dbReference>
<dbReference type="Pfam" id="PF04264">
    <property type="entry name" value="YceI"/>
    <property type="match status" value="1"/>
</dbReference>
<evidence type="ECO:0000256" key="1">
    <source>
        <dbReference type="SAM" id="SignalP"/>
    </source>
</evidence>
<evidence type="ECO:0000313" key="3">
    <source>
        <dbReference type="EMBL" id="NIJ56941.1"/>
    </source>
</evidence>
<accession>A0ABX0UVF9</accession>
<gene>
    <name evidence="3" type="ORF">FHS82_000767</name>
</gene>
<feature type="signal peptide" evidence="1">
    <location>
        <begin position="1"/>
        <end position="20"/>
    </location>
</feature>
<keyword evidence="4" id="KW-1185">Reference proteome</keyword>
<comment type="caution">
    <text evidence="3">The sequence shown here is derived from an EMBL/GenBank/DDBJ whole genome shotgun (WGS) entry which is preliminary data.</text>
</comment>